<protein>
    <recommendedName>
        <fullName evidence="13">Protein kinase domain-containing protein</fullName>
    </recommendedName>
</protein>
<feature type="chain" id="PRO_5045513915" description="Protein kinase domain-containing protein" evidence="12">
    <location>
        <begin position="30"/>
        <end position="464"/>
    </location>
</feature>
<dbReference type="SUPFAM" id="SSF56112">
    <property type="entry name" value="Protein kinase-like (PK-like)"/>
    <property type="match status" value="1"/>
</dbReference>
<evidence type="ECO:0000313" key="14">
    <source>
        <dbReference type="EMBL" id="KAH0865656.1"/>
    </source>
</evidence>
<keyword evidence="11" id="KW-0675">Receptor</keyword>
<evidence type="ECO:0000256" key="5">
    <source>
        <dbReference type="ARBA" id="ARBA00022729"/>
    </source>
</evidence>
<dbReference type="Gene3D" id="2.60.120.200">
    <property type="match status" value="1"/>
</dbReference>
<evidence type="ECO:0000313" key="15">
    <source>
        <dbReference type="Proteomes" id="UP000824890"/>
    </source>
</evidence>
<comment type="similarity">
    <text evidence="3">In the C-terminal section; belongs to the protein kinase superfamily. Ser/Thr protein kinase family.</text>
</comment>
<comment type="subcellular location">
    <subcellularLocation>
        <location evidence="1">Membrane</location>
        <topology evidence="1">Single-pass type I membrane protein</topology>
    </subcellularLocation>
</comment>
<dbReference type="PANTHER" id="PTHR27007">
    <property type="match status" value="1"/>
</dbReference>
<dbReference type="PROSITE" id="PS00108">
    <property type="entry name" value="PROTEIN_KINASE_ST"/>
    <property type="match status" value="1"/>
</dbReference>
<keyword evidence="7" id="KW-0547">Nucleotide-binding</keyword>
<dbReference type="Gene3D" id="1.10.510.10">
    <property type="entry name" value="Transferase(Phosphotransferase) domain 1"/>
    <property type="match status" value="1"/>
</dbReference>
<dbReference type="Proteomes" id="UP000824890">
    <property type="component" value="Unassembled WGS sequence"/>
</dbReference>
<evidence type="ECO:0000256" key="8">
    <source>
        <dbReference type="ARBA" id="ARBA00022840"/>
    </source>
</evidence>
<feature type="domain" description="Protein kinase" evidence="13">
    <location>
        <begin position="102"/>
        <end position="422"/>
    </location>
</feature>
<keyword evidence="6" id="KW-0430">Lectin</keyword>
<name>A0ABQ7YBP9_BRANA</name>
<evidence type="ECO:0000259" key="13">
    <source>
        <dbReference type="PROSITE" id="PS50011"/>
    </source>
</evidence>
<dbReference type="InterPro" id="IPR050528">
    <property type="entry name" value="L-type_Lectin-RKs"/>
</dbReference>
<comment type="similarity">
    <text evidence="2">In the N-terminal section; belongs to the leguminous lectin family.</text>
</comment>
<evidence type="ECO:0000256" key="9">
    <source>
        <dbReference type="ARBA" id="ARBA00022989"/>
    </source>
</evidence>
<dbReference type="EMBL" id="JAGKQM010000018">
    <property type="protein sequence ID" value="KAH0865656.1"/>
    <property type="molecule type" value="Genomic_DNA"/>
</dbReference>
<feature type="non-terminal residue" evidence="14">
    <location>
        <position position="1"/>
    </location>
</feature>
<evidence type="ECO:0000256" key="6">
    <source>
        <dbReference type="ARBA" id="ARBA00022734"/>
    </source>
</evidence>
<reference evidence="14 15" key="1">
    <citation type="submission" date="2021-05" db="EMBL/GenBank/DDBJ databases">
        <title>Genome Assembly of Synthetic Allotetraploid Brassica napus Reveals Homoeologous Exchanges between Subgenomes.</title>
        <authorList>
            <person name="Davis J.T."/>
        </authorList>
    </citation>
    <scope>NUCLEOTIDE SEQUENCE [LARGE SCALE GENOMIC DNA]</scope>
    <source>
        <strain evidence="15">cv. Da-Ae</strain>
        <tissue evidence="14">Seedling</tissue>
    </source>
</reference>
<evidence type="ECO:0000256" key="1">
    <source>
        <dbReference type="ARBA" id="ARBA00004479"/>
    </source>
</evidence>
<comment type="caution">
    <text evidence="14">The sequence shown here is derived from an EMBL/GenBank/DDBJ whole genome shotgun (WGS) entry which is preliminary data.</text>
</comment>
<dbReference type="Pfam" id="PF00069">
    <property type="entry name" value="Pkinase"/>
    <property type="match status" value="1"/>
</dbReference>
<dbReference type="InterPro" id="IPR000719">
    <property type="entry name" value="Prot_kinase_dom"/>
</dbReference>
<dbReference type="InterPro" id="IPR008271">
    <property type="entry name" value="Ser/Thr_kinase_AS"/>
</dbReference>
<evidence type="ECO:0000256" key="4">
    <source>
        <dbReference type="ARBA" id="ARBA00022692"/>
    </source>
</evidence>
<evidence type="ECO:0000256" key="2">
    <source>
        <dbReference type="ARBA" id="ARBA00008536"/>
    </source>
</evidence>
<gene>
    <name evidence="14" type="ORF">HID58_082867</name>
</gene>
<keyword evidence="8" id="KW-0067">ATP-binding</keyword>
<organism evidence="14 15">
    <name type="scientific">Brassica napus</name>
    <name type="common">Rape</name>
    <dbReference type="NCBI Taxonomy" id="3708"/>
    <lineage>
        <taxon>Eukaryota</taxon>
        <taxon>Viridiplantae</taxon>
        <taxon>Streptophyta</taxon>
        <taxon>Embryophyta</taxon>
        <taxon>Tracheophyta</taxon>
        <taxon>Spermatophyta</taxon>
        <taxon>Magnoliopsida</taxon>
        <taxon>eudicotyledons</taxon>
        <taxon>Gunneridae</taxon>
        <taxon>Pentapetalae</taxon>
        <taxon>rosids</taxon>
        <taxon>malvids</taxon>
        <taxon>Brassicales</taxon>
        <taxon>Brassicaceae</taxon>
        <taxon>Brassiceae</taxon>
        <taxon>Brassica</taxon>
    </lineage>
</organism>
<evidence type="ECO:0000256" key="3">
    <source>
        <dbReference type="ARBA" id="ARBA00010217"/>
    </source>
</evidence>
<proteinExistence type="inferred from homology"/>
<evidence type="ECO:0000256" key="7">
    <source>
        <dbReference type="ARBA" id="ARBA00022741"/>
    </source>
</evidence>
<dbReference type="PROSITE" id="PS50011">
    <property type="entry name" value="PROTEIN_KINASE_DOM"/>
    <property type="match status" value="1"/>
</dbReference>
<accession>A0ABQ7YBP9</accession>
<evidence type="ECO:0000256" key="11">
    <source>
        <dbReference type="ARBA" id="ARBA00023170"/>
    </source>
</evidence>
<feature type="signal peptide" evidence="12">
    <location>
        <begin position="1"/>
        <end position="29"/>
    </location>
</feature>
<keyword evidence="10" id="KW-0472">Membrane</keyword>
<dbReference type="InterPro" id="IPR013320">
    <property type="entry name" value="ConA-like_dom_sf"/>
</dbReference>
<dbReference type="Pfam" id="PF00139">
    <property type="entry name" value="Lectin_legB"/>
    <property type="match status" value="1"/>
</dbReference>
<keyword evidence="5 12" id="KW-0732">Signal</keyword>
<dbReference type="SUPFAM" id="SSF49899">
    <property type="entry name" value="Concanavalin A-like lectins/glucanases"/>
    <property type="match status" value="1"/>
</dbReference>
<keyword evidence="15" id="KW-1185">Reference proteome</keyword>
<evidence type="ECO:0000256" key="10">
    <source>
        <dbReference type="ARBA" id="ARBA00023136"/>
    </source>
</evidence>
<keyword evidence="4" id="KW-0812">Transmembrane</keyword>
<keyword evidence="9" id="KW-1133">Transmembrane helix</keyword>
<dbReference type="InterPro" id="IPR011009">
    <property type="entry name" value="Kinase-like_dom_sf"/>
</dbReference>
<dbReference type="SMART" id="SM00220">
    <property type="entry name" value="S_TKc"/>
    <property type="match status" value="1"/>
</dbReference>
<dbReference type="InterPro" id="IPR001220">
    <property type="entry name" value="Legume_lectin_dom"/>
</dbReference>
<sequence>YPPNILRKLGGMAGAIQFLSLWMLASVHAISMVLAQDGNHFVHYDFRKADLYVDGMASTKDGRLKLTNSSKRATGHAFHRTPIAFVNSSFSFSTEFVFAIVPEERTSYGQGMAFVVFPSIVDLRYGASTSYLGIFNMTNDNKTENHILAIELDTNISSQALEESDNHVGIDVNSIVSVEYKDASYFDDTVGMNRSLVLASKQRIRIWIEYDGENRLLNVTLAPLETPKPRLPLLSRSIDLSKIFKEQMFFGFAGSTGWGKVVLHRDIKASNILLDEDLNGKLGDFGLAIFHDRGATFEATRVVGTIGYMAPEVTAMGVANEATDIYAFGVLMLEVVCGRRPIEPERSPGQKILVEWVASCGRRGALLDTVDSKLAGNFEAEEAMLLLKLGMICSQIDPQKRPTMKDITEYLEQKKRIPHISFDTAAFGIPIVPIISDETVTAQGSALSFASFLYDTITVLFRGR</sequence>
<dbReference type="CDD" id="cd06899">
    <property type="entry name" value="lectin_legume_LecRK_Arcelin_ConA"/>
    <property type="match status" value="1"/>
</dbReference>
<evidence type="ECO:0000256" key="12">
    <source>
        <dbReference type="SAM" id="SignalP"/>
    </source>
</evidence>